<evidence type="ECO:0000313" key="2">
    <source>
        <dbReference type="EMBL" id="KIJ91667.1"/>
    </source>
</evidence>
<protein>
    <submittedName>
        <fullName evidence="2">Uncharacterized protein</fullName>
    </submittedName>
</protein>
<gene>
    <name evidence="2" type="ORF">K443DRAFT_14209</name>
</gene>
<feature type="region of interest" description="Disordered" evidence="1">
    <location>
        <begin position="1"/>
        <end position="75"/>
    </location>
</feature>
<dbReference type="EMBL" id="KN838981">
    <property type="protein sequence ID" value="KIJ91667.1"/>
    <property type="molecule type" value="Genomic_DNA"/>
</dbReference>
<feature type="compositionally biased region" description="Pro residues" evidence="1">
    <location>
        <begin position="48"/>
        <end position="66"/>
    </location>
</feature>
<feature type="compositionally biased region" description="Pro residues" evidence="1">
    <location>
        <begin position="160"/>
        <end position="169"/>
    </location>
</feature>
<name>A0A0C9X581_9AGAR</name>
<dbReference type="AlphaFoldDB" id="A0A0C9X581"/>
<dbReference type="Proteomes" id="UP000054477">
    <property type="component" value="Unassembled WGS sequence"/>
</dbReference>
<feature type="compositionally biased region" description="Basic and acidic residues" evidence="1">
    <location>
        <begin position="190"/>
        <end position="203"/>
    </location>
</feature>
<sequence length="211" mass="22983">MERVAGTSGINAGNDNVQPMDDIVDPLDPGSDMVVDPEGLSESSSIPSPNPIVEPPLPPLPQPLSQPPQLTQAGRPMRNYKQPARYIDINPEPLRSLDEQPPPPTSIVPRVVLIVCNRLRTAANSFNLLREYLYRPSFDPDSFVPPEDLLAGHEQMDAPPISPPTPPPVHRNQSIELLMNWKDSGPSTKSDGEVNRLVDEGGTRKSSNGHG</sequence>
<evidence type="ECO:0000313" key="3">
    <source>
        <dbReference type="Proteomes" id="UP000054477"/>
    </source>
</evidence>
<reference evidence="2 3" key="1">
    <citation type="submission" date="2014-04" db="EMBL/GenBank/DDBJ databases">
        <authorList>
            <consortium name="DOE Joint Genome Institute"/>
            <person name="Kuo A."/>
            <person name="Kohler A."/>
            <person name="Nagy L.G."/>
            <person name="Floudas D."/>
            <person name="Copeland A."/>
            <person name="Barry K.W."/>
            <person name="Cichocki N."/>
            <person name="Veneault-Fourrey C."/>
            <person name="LaButti K."/>
            <person name="Lindquist E.A."/>
            <person name="Lipzen A."/>
            <person name="Lundell T."/>
            <person name="Morin E."/>
            <person name="Murat C."/>
            <person name="Sun H."/>
            <person name="Tunlid A."/>
            <person name="Henrissat B."/>
            <person name="Grigoriev I.V."/>
            <person name="Hibbett D.S."/>
            <person name="Martin F."/>
            <person name="Nordberg H.P."/>
            <person name="Cantor M.N."/>
            <person name="Hua S.X."/>
        </authorList>
    </citation>
    <scope>NUCLEOTIDE SEQUENCE [LARGE SCALE GENOMIC DNA]</scope>
    <source>
        <strain evidence="2 3">LaAM-08-1</strain>
    </source>
</reference>
<proteinExistence type="predicted"/>
<reference evidence="3" key="2">
    <citation type="submission" date="2015-01" db="EMBL/GenBank/DDBJ databases">
        <title>Evolutionary Origins and Diversification of the Mycorrhizal Mutualists.</title>
        <authorList>
            <consortium name="DOE Joint Genome Institute"/>
            <consortium name="Mycorrhizal Genomics Consortium"/>
            <person name="Kohler A."/>
            <person name="Kuo A."/>
            <person name="Nagy L.G."/>
            <person name="Floudas D."/>
            <person name="Copeland A."/>
            <person name="Barry K.W."/>
            <person name="Cichocki N."/>
            <person name="Veneault-Fourrey C."/>
            <person name="LaButti K."/>
            <person name="Lindquist E.A."/>
            <person name="Lipzen A."/>
            <person name="Lundell T."/>
            <person name="Morin E."/>
            <person name="Murat C."/>
            <person name="Riley R."/>
            <person name="Ohm R."/>
            <person name="Sun H."/>
            <person name="Tunlid A."/>
            <person name="Henrissat B."/>
            <person name="Grigoriev I.V."/>
            <person name="Hibbett D.S."/>
            <person name="Martin F."/>
        </authorList>
    </citation>
    <scope>NUCLEOTIDE SEQUENCE [LARGE SCALE GENOMIC DNA]</scope>
    <source>
        <strain evidence="3">LaAM-08-1</strain>
    </source>
</reference>
<feature type="compositionally biased region" description="Low complexity" evidence="1">
    <location>
        <begin position="37"/>
        <end position="47"/>
    </location>
</feature>
<accession>A0A0C9X581</accession>
<dbReference type="OrthoDB" id="3065467at2759"/>
<feature type="region of interest" description="Disordered" evidence="1">
    <location>
        <begin position="153"/>
        <end position="211"/>
    </location>
</feature>
<feature type="compositionally biased region" description="Polar residues" evidence="1">
    <location>
        <begin position="8"/>
        <end position="17"/>
    </location>
</feature>
<keyword evidence="3" id="KW-1185">Reference proteome</keyword>
<evidence type="ECO:0000256" key="1">
    <source>
        <dbReference type="SAM" id="MobiDB-lite"/>
    </source>
</evidence>
<organism evidence="2 3">
    <name type="scientific">Laccaria amethystina LaAM-08-1</name>
    <dbReference type="NCBI Taxonomy" id="1095629"/>
    <lineage>
        <taxon>Eukaryota</taxon>
        <taxon>Fungi</taxon>
        <taxon>Dikarya</taxon>
        <taxon>Basidiomycota</taxon>
        <taxon>Agaricomycotina</taxon>
        <taxon>Agaricomycetes</taxon>
        <taxon>Agaricomycetidae</taxon>
        <taxon>Agaricales</taxon>
        <taxon>Agaricineae</taxon>
        <taxon>Hydnangiaceae</taxon>
        <taxon>Laccaria</taxon>
    </lineage>
</organism>
<dbReference type="HOGENOM" id="CLU_1305049_0_0_1"/>